<evidence type="ECO:0000256" key="4">
    <source>
        <dbReference type="ARBA" id="ARBA00022723"/>
    </source>
</evidence>
<dbReference type="Proteomes" id="UP000605846">
    <property type="component" value="Unassembled WGS sequence"/>
</dbReference>
<dbReference type="PANTHER" id="PTHR10210:SF36">
    <property type="entry name" value="RIBOSE-PHOSPHATE PYROPHOSPHOKINASE 5"/>
    <property type="match status" value="1"/>
</dbReference>
<evidence type="ECO:0000256" key="9">
    <source>
        <dbReference type="ARBA" id="ARBA00022842"/>
    </source>
</evidence>
<dbReference type="InterPro" id="IPR000842">
    <property type="entry name" value="PRib_PP_synth_CS"/>
</dbReference>
<evidence type="ECO:0000313" key="12">
    <source>
        <dbReference type="EMBL" id="KAF7727639.1"/>
    </source>
</evidence>
<evidence type="ECO:0000256" key="1">
    <source>
        <dbReference type="ARBA" id="ARBA00006478"/>
    </source>
</evidence>
<comment type="catalytic activity">
    <reaction evidence="10">
        <text>D-ribose 5-phosphate + ATP = 5-phospho-alpha-D-ribose 1-diphosphate + AMP + H(+)</text>
        <dbReference type="Rhea" id="RHEA:15609"/>
        <dbReference type="ChEBI" id="CHEBI:15378"/>
        <dbReference type="ChEBI" id="CHEBI:30616"/>
        <dbReference type="ChEBI" id="CHEBI:58017"/>
        <dbReference type="ChEBI" id="CHEBI:78346"/>
        <dbReference type="ChEBI" id="CHEBI:456215"/>
        <dbReference type="EC" id="2.7.6.1"/>
    </reaction>
</comment>
<comment type="similarity">
    <text evidence="1">Belongs to the ribose-phosphate pyrophosphokinase family.</text>
</comment>
<keyword evidence="5" id="KW-0545">Nucleotide biosynthesis</keyword>
<evidence type="ECO:0000259" key="11">
    <source>
        <dbReference type="Pfam" id="PF13793"/>
    </source>
</evidence>
<dbReference type="PANTHER" id="PTHR10210">
    <property type="entry name" value="RIBOSE-PHOSPHATE DIPHOSPHOKINASE FAMILY MEMBER"/>
    <property type="match status" value="1"/>
</dbReference>
<dbReference type="GO" id="GO:0005737">
    <property type="term" value="C:cytoplasm"/>
    <property type="evidence" value="ECO:0007669"/>
    <property type="project" value="TreeGrafter"/>
</dbReference>
<dbReference type="EMBL" id="JABAYA010000052">
    <property type="protein sequence ID" value="KAF7727639.1"/>
    <property type="molecule type" value="Genomic_DNA"/>
</dbReference>
<evidence type="ECO:0000256" key="5">
    <source>
        <dbReference type="ARBA" id="ARBA00022727"/>
    </source>
</evidence>
<dbReference type="EC" id="2.7.6.1" evidence="2"/>
<dbReference type="PROSITE" id="PS00114">
    <property type="entry name" value="PRPP_SYNTHASE"/>
    <property type="match status" value="1"/>
</dbReference>
<proteinExistence type="inferred from homology"/>
<dbReference type="SUPFAM" id="SSF53271">
    <property type="entry name" value="PRTase-like"/>
    <property type="match status" value="2"/>
</dbReference>
<dbReference type="Pfam" id="PF13793">
    <property type="entry name" value="Pribosyltran_N"/>
    <property type="match status" value="1"/>
</dbReference>
<sequence>MRNLVVFGGSSHPELTERICRRLGVSPGKTKLSKFSNNETSVEINESVRERDVYIVQSGCGHVNNNLMELLIMISACKIASAKRITAVIPYFPYSRQADAPFKTSGAPLAGLPPSTPSIAATPVYKPNSPNVEDVSSQLLSRLTNELQNEDEKTPYREWVARSGQLIADLLTCAGADHIITMDLHDAQFQGFFDCPVDNLQSMPLMIKYIRTEVPNYQDWVIVSPDAGGAKRATSIAEKLCMDFALIHKERRQITSQKQEFILVGDVEGKNCIILDDITDTSYTITQAAKLLRKKGALKITALISHAILSANAVENIEKSAIDEMVVSNSVPQHHHITSPKIKMFDVTPIFAESIRRIHFGESLSILFDPMHAIV</sequence>
<dbReference type="OrthoDB" id="413572at2759"/>
<keyword evidence="9" id="KW-0460">Magnesium</keyword>
<dbReference type="GO" id="GO:0006015">
    <property type="term" value="P:5-phosphoribose 1-diphosphate biosynthetic process"/>
    <property type="evidence" value="ECO:0007669"/>
    <property type="project" value="TreeGrafter"/>
</dbReference>
<dbReference type="GO" id="GO:0000287">
    <property type="term" value="F:magnesium ion binding"/>
    <property type="evidence" value="ECO:0007669"/>
    <property type="project" value="InterPro"/>
</dbReference>
<dbReference type="GO" id="GO:0009156">
    <property type="term" value="P:ribonucleoside monophosphate biosynthetic process"/>
    <property type="evidence" value="ECO:0007669"/>
    <property type="project" value="InterPro"/>
</dbReference>
<dbReference type="GO" id="GO:0006164">
    <property type="term" value="P:purine nucleotide biosynthetic process"/>
    <property type="evidence" value="ECO:0007669"/>
    <property type="project" value="TreeGrafter"/>
</dbReference>
<dbReference type="Pfam" id="PF14572">
    <property type="entry name" value="Pribosyl_synth"/>
    <property type="match status" value="1"/>
</dbReference>
<comment type="caution">
    <text evidence="12">The sequence shown here is derived from an EMBL/GenBank/DDBJ whole genome shotgun (WGS) entry which is preliminary data.</text>
</comment>
<dbReference type="InterPro" id="IPR005946">
    <property type="entry name" value="Rib-P_diPkinase"/>
</dbReference>
<keyword evidence="7 12" id="KW-0418">Kinase</keyword>
<dbReference type="Gene3D" id="3.40.50.2020">
    <property type="match status" value="2"/>
</dbReference>
<dbReference type="GO" id="GO:0002189">
    <property type="term" value="C:ribose phosphate diphosphokinase complex"/>
    <property type="evidence" value="ECO:0007669"/>
    <property type="project" value="UniProtKB-ARBA"/>
</dbReference>
<dbReference type="InterPro" id="IPR000836">
    <property type="entry name" value="PRTase_dom"/>
</dbReference>
<evidence type="ECO:0000256" key="2">
    <source>
        <dbReference type="ARBA" id="ARBA00013247"/>
    </source>
</evidence>
<dbReference type="GO" id="GO:0005524">
    <property type="term" value="F:ATP binding"/>
    <property type="evidence" value="ECO:0007669"/>
    <property type="project" value="UniProtKB-KW"/>
</dbReference>
<dbReference type="AlphaFoldDB" id="A0A8H7BPH3"/>
<gene>
    <name evidence="12" type="primary">PRS5_3</name>
    <name evidence="12" type="ORF">EC973_007297</name>
</gene>
<dbReference type="SMART" id="SM01400">
    <property type="entry name" value="Pribosyltran_N"/>
    <property type="match status" value="1"/>
</dbReference>
<protein>
    <recommendedName>
        <fullName evidence="2">ribose-phosphate diphosphokinase</fullName>
        <ecNumber evidence="2">2.7.6.1</ecNumber>
    </recommendedName>
</protein>
<dbReference type="InterPro" id="IPR029099">
    <property type="entry name" value="Pribosyltran_N"/>
</dbReference>
<evidence type="ECO:0000256" key="7">
    <source>
        <dbReference type="ARBA" id="ARBA00022777"/>
    </source>
</evidence>
<dbReference type="FunFam" id="3.40.50.2020:FF:000005">
    <property type="entry name" value="Ribose-phosphate pyrophosphokinase 1"/>
    <property type="match status" value="1"/>
</dbReference>
<dbReference type="GO" id="GO:0016301">
    <property type="term" value="F:kinase activity"/>
    <property type="evidence" value="ECO:0007669"/>
    <property type="project" value="UniProtKB-KW"/>
</dbReference>
<dbReference type="FunFam" id="3.40.50.2020:FF:000007">
    <property type="entry name" value="Ribose-phosphate pyrophosphokinase"/>
    <property type="match status" value="1"/>
</dbReference>
<evidence type="ECO:0000313" key="13">
    <source>
        <dbReference type="Proteomes" id="UP000605846"/>
    </source>
</evidence>
<feature type="domain" description="Ribose-phosphate pyrophosphokinase N-terminal" evidence="11">
    <location>
        <begin position="5"/>
        <end position="99"/>
    </location>
</feature>
<evidence type="ECO:0000256" key="10">
    <source>
        <dbReference type="ARBA" id="ARBA00049535"/>
    </source>
</evidence>
<keyword evidence="8" id="KW-0067">ATP-binding</keyword>
<name>A0A8H7BPH3_9FUNG</name>
<keyword evidence="6" id="KW-0547">Nucleotide-binding</keyword>
<keyword evidence="3" id="KW-0808">Transferase</keyword>
<keyword evidence="13" id="KW-1185">Reference proteome</keyword>
<dbReference type="NCBIfam" id="TIGR01251">
    <property type="entry name" value="ribP_PPkin"/>
    <property type="match status" value="1"/>
</dbReference>
<evidence type="ECO:0000256" key="6">
    <source>
        <dbReference type="ARBA" id="ARBA00022741"/>
    </source>
</evidence>
<organism evidence="12 13">
    <name type="scientific">Apophysomyces ossiformis</name>
    <dbReference type="NCBI Taxonomy" id="679940"/>
    <lineage>
        <taxon>Eukaryota</taxon>
        <taxon>Fungi</taxon>
        <taxon>Fungi incertae sedis</taxon>
        <taxon>Mucoromycota</taxon>
        <taxon>Mucoromycotina</taxon>
        <taxon>Mucoromycetes</taxon>
        <taxon>Mucorales</taxon>
        <taxon>Mucorineae</taxon>
        <taxon>Mucoraceae</taxon>
        <taxon>Apophysomyces</taxon>
    </lineage>
</organism>
<dbReference type="GO" id="GO:0004749">
    <property type="term" value="F:ribose phosphate diphosphokinase activity"/>
    <property type="evidence" value="ECO:0007669"/>
    <property type="project" value="UniProtKB-EC"/>
</dbReference>
<dbReference type="InterPro" id="IPR029057">
    <property type="entry name" value="PRTase-like"/>
</dbReference>
<evidence type="ECO:0000256" key="8">
    <source>
        <dbReference type="ARBA" id="ARBA00022840"/>
    </source>
</evidence>
<reference evidence="12" key="1">
    <citation type="submission" date="2020-01" db="EMBL/GenBank/DDBJ databases">
        <title>Genome Sequencing of Three Apophysomyces-Like Fungal Strains Confirms a Novel Fungal Genus in the Mucoromycota with divergent Burkholderia-like Endosymbiotic Bacteria.</title>
        <authorList>
            <person name="Stajich J.E."/>
            <person name="Macias A.M."/>
            <person name="Carter-House D."/>
            <person name="Lovett B."/>
            <person name="Kasson L.R."/>
            <person name="Berry K."/>
            <person name="Grigoriev I."/>
            <person name="Chang Y."/>
            <person name="Spatafora J."/>
            <person name="Kasson M.T."/>
        </authorList>
    </citation>
    <scope>NUCLEOTIDE SEQUENCE</scope>
    <source>
        <strain evidence="12">NRRL A-21654</strain>
    </source>
</reference>
<accession>A0A8H7BPH3</accession>
<keyword evidence="4" id="KW-0479">Metal-binding</keyword>
<dbReference type="CDD" id="cd06223">
    <property type="entry name" value="PRTases_typeI"/>
    <property type="match status" value="1"/>
</dbReference>
<evidence type="ECO:0000256" key="3">
    <source>
        <dbReference type="ARBA" id="ARBA00022679"/>
    </source>
</evidence>